<dbReference type="Proteomes" id="UP001254608">
    <property type="component" value="Unassembled WGS sequence"/>
</dbReference>
<reference evidence="5 6" key="1">
    <citation type="submission" date="2023-09" db="EMBL/GenBank/DDBJ databases">
        <authorList>
            <person name="Rey-Velasco X."/>
        </authorList>
    </citation>
    <scope>NUCLEOTIDE SEQUENCE [LARGE SCALE GENOMIC DNA]</scope>
    <source>
        <strain evidence="5 6">W345</strain>
    </source>
</reference>
<name>A0ABU2WHH2_9GAMM</name>
<dbReference type="InterPro" id="IPR023346">
    <property type="entry name" value="Lysozyme-like_dom_sf"/>
</dbReference>
<evidence type="ECO:0000313" key="5">
    <source>
        <dbReference type="EMBL" id="MDT0497084.1"/>
    </source>
</evidence>
<dbReference type="Gene3D" id="1.10.1240.20">
    <property type="entry name" value="Lytic transglycosylase, superhelical linker domain"/>
    <property type="match status" value="1"/>
</dbReference>
<dbReference type="Pfam" id="PF01464">
    <property type="entry name" value="SLT"/>
    <property type="match status" value="1"/>
</dbReference>
<dbReference type="PANTHER" id="PTHR37423">
    <property type="entry name" value="SOLUBLE LYTIC MUREIN TRANSGLYCOSYLASE-RELATED"/>
    <property type="match status" value="1"/>
</dbReference>
<dbReference type="InterPro" id="IPR037061">
    <property type="entry name" value="Lytic_TGlycoase_superhlx_L_sf"/>
</dbReference>
<organism evidence="5 6">
    <name type="scientific">Banduia mediterranea</name>
    <dbReference type="NCBI Taxonomy" id="3075609"/>
    <lineage>
        <taxon>Bacteria</taxon>
        <taxon>Pseudomonadati</taxon>
        <taxon>Pseudomonadota</taxon>
        <taxon>Gammaproteobacteria</taxon>
        <taxon>Nevskiales</taxon>
        <taxon>Algiphilaceae</taxon>
        <taxon>Banduia</taxon>
    </lineage>
</organism>
<dbReference type="InterPro" id="IPR008258">
    <property type="entry name" value="Transglycosylase_SLT_dom_1"/>
</dbReference>
<proteinExistence type="inferred from homology"/>
<gene>
    <name evidence="5" type="ORF">RM530_06855</name>
</gene>
<sequence>MRNRYGWLACSLLAPVLAAGFLAVGWLGASTAWAGPSDALRARFQAAIANPGSAAQEDPAELKDYLLYPYLQAARLRSDLRQMPGAVTDARIARFLSRHGGEPVAAELRVAWLLNLAAREQWQTYLATTPQAPDDDLLRCHWLNAKFTLGDTAELQSIALDTWLRGRSLPKACDPVFGWLAQQGALSKDRVLQRIDAALDARQPALVRYLARGLPDALARPFVNAALLQETPTIMLDRLIDSPAAPVAWRWIEQAFDRIARRDSATAMSRYDRLIKARDIRAEQRAMLRRSLALGLAYDRDERALAWFADLPADVRDEQTLEWNARAALYQADWPEVLAVIGRMPATLADTARWRYWRARALERLGQTEQSEALFRALTLERDPYGFFAADRLGVTPDLGPQALPRDASAQAQIMNLAGIQRALELRTVDMDTAAIRELYAAIEDLNPSGRLQTGLLLNRIGWYAPSIALMAESQQWDDLLARFPLPFRERVDAAAKDSGLPPDWVYSVMRAESLYDPNAVSGANAYGLLQLLPTTAREVARRHGLPIPTRDTLKQADVNIPIGSHYLAELNERFDGHFLLVIAAYNAGPYRIPGWLPPREMDADVWIENVPFNETRGYITRVLYNIVIFGWRLNGEPTTLDQLMQPVPARLGESE</sequence>
<evidence type="ECO:0000313" key="6">
    <source>
        <dbReference type="Proteomes" id="UP001254608"/>
    </source>
</evidence>
<keyword evidence="2" id="KW-0732">Signal</keyword>
<dbReference type="Gene3D" id="1.10.530.10">
    <property type="match status" value="1"/>
</dbReference>
<evidence type="ECO:0000259" key="4">
    <source>
        <dbReference type="Pfam" id="PF14718"/>
    </source>
</evidence>
<dbReference type="CDD" id="cd13401">
    <property type="entry name" value="Slt70-like"/>
    <property type="match status" value="1"/>
</dbReference>
<dbReference type="EMBL" id="JAVRIC010000007">
    <property type="protein sequence ID" value="MDT0497084.1"/>
    <property type="molecule type" value="Genomic_DNA"/>
</dbReference>
<keyword evidence="6" id="KW-1185">Reference proteome</keyword>
<feature type="domain" description="Transglycosylase SLT" evidence="3">
    <location>
        <begin position="493"/>
        <end position="596"/>
    </location>
</feature>
<dbReference type="SUPFAM" id="SSF48435">
    <property type="entry name" value="Bacterial muramidases"/>
    <property type="match status" value="1"/>
</dbReference>
<dbReference type="InterPro" id="IPR000189">
    <property type="entry name" value="Transglyc_AS"/>
</dbReference>
<evidence type="ECO:0000256" key="2">
    <source>
        <dbReference type="ARBA" id="ARBA00022729"/>
    </source>
</evidence>
<dbReference type="Gene3D" id="1.25.20.10">
    <property type="entry name" value="Bacterial muramidases"/>
    <property type="match status" value="1"/>
</dbReference>
<evidence type="ECO:0000256" key="1">
    <source>
        <dbReference type="ARBA" id="ARBA00007734"/>
    </source>
</evidence>
<accession>A0ABU2WHH2</accession>
<feature type="domain" description="Lytic transglycosylase superhelical linker" evidence="4">
    <location>
        <begin position="414"/>
        <end position="480"/>
    </location>
</feature>
<dbReference type="Pfam" id="PF14718">
    <property type="entry name" value="SLT_L"/>
    <property type="match status" value="1"/>
</dbReference>
<dbReference type="RefSeq" id="WP_311364478.1">
    <property type="nucleotide sequence ID" value="NZ_JAVRIC010000007.1"/>
</dbReference>
<comment type="similarity">
    <text evidence="1">Belongs to the transglycosylase Slt family.</text>
</comment>
<dbReference type="PANTHER" id="PTHR37423:SF5">
    <property type="entry name" value="SOLUBLE LYTIC MUREIN TRANSGLYCOSYLASE"/>
    <property type="match status" value="1"/>
</dbReference>
<protein>
    <submittedName>
        <fullName evidence="5">Transglycosylase SLT domain-containing protein</fullName>
    </submittedName>
</protein>
<dbReference type="InterPro" id="IPR012289">
    <property type="entry name" value="Lytic_TGlycosylase_superhlx_L"/>
</dbReference>
<dbReference type="SUPFAM" id="SSF53955">
    <property type="entry name" value="Lysozyme-like"/>
    <property type="match status" value="1"/>
</dbReference>
<dbReference type="InterPro" id="IPR008939">
    <property type="entry name" value="Lytic_TGlycosylase_superhlx_U"/>
</dbReference>
<evidence type="ECO:0000259" key="3">
    <source>
        <dbReference type="Pfam" id="PF01464"/>
    </source>
</evidence>
<comment type="caution">
    <text evidence="5">The sequence shown here is derived from an EMBL/GenBank/DDBJ whole genome shotgun (WGS) entry which is preliminary data.</text>
</comment>
<dbReference type="PROSITE" id="PS00922">
    <property type="entry name" value="TRANSGLYCOSYLASE"/>
    <property type="match status" value="1"/>
</dbReference>